<evidence type="ECO:0000259" key="2">
    <source>
        <dbReference type="Pfam" id="PF07331"/>
    </source>
</evidence>
<protein>
    <submittedName>
        <fullName evidence="3">Tripartite tricarboxylate transporter TctB family protein</fullName>
    </submittedName>
</protein>
<keyword evidence="1" id="KW-1133">Transmembrane helix</keyword>
<feature type="domain" description="DUF1468" evidence="2">
    <location>
        <begin position="22"/>
        <end position="162"/>
    </location>
</feature>
<feature type="transmembrane region" description="Helical" evidence="1">
    <location>
        <begin position="20"/>
        <end position="39"/>
    </location>
</feature>
<dbReference type="RefSeq" id="WP_380075414.1">
    <property type="nucleotide sequence ID" value="NZ_JBHRZF010000005.1"/>
</dbReference>
<keyword evidence="1" id="KW-0812">Transmembrane</keyword>
<evidence type="ECO:0000256" key="1">
    <source>
        <dbReference type="SAM" id="Phobius"/>
    </source>
</evidence>
<keyword evidence="1" id="KW-0472">Membrane</keyword>
<reference evidence="4" key="1">
    <citation type="journal article" date="2019" name="Int. J. Syst. Evol. Microbiol.">
        <title>The Global Catalogue of Microorganisms (GCM) 10K type strain sequencing project: providing services to taxonomists for standard genome sequencing and annotation.</title>
        <authorList>
            <consortium name="The Broad Institute Genomics Platform"/>
            <consortium name="The Broad Institute Genome Sequencing Center for Infectious Disease"/>
            <person name="Wu L."/>
            <person name="Ma J."/>
        </authorList>
    </citation>
    <scope>NUCLEOTIDE SEQUENCE [LARGE SCALE GENOMIC DNA]</scope>
    <source>
        <strain evidence="4">CCTCC AB 2013263</strain>
    </source>
</reference>
<comment type="caution">
    <text evidence="3">The sequence shown here is derived from an EMBL/GenBank/DDBJ whole genome shotgun (WGS) entry which is preliminary data.</text>
</comment>
<dbReference type="InterPro" id="IPR009936">
    <property type="entry name" value="DUF1468"/>
</dbReference>
<sequence length="170" mass="17644">MTQPPSPPPARPGISPADLAVAVGITLVGLLLLLGTLKIPFGINAVVGPRVFPMIVSVGTLALGALLIVNALRGDRAEPGLEEDTDPDAPINHVNPVIIMVGFLIGAFLLQPLGFVIGTAIMYFAVAYAFGERRFGLMLGVALLVALVTYVLFTRGLGLTLPPGVLQGIL</sequence>
<organism evidence="3 4">
    <name type="scientific">Deinococcus antarcticus</name>
    <dbReference type="NCBI Taxonomy" id="1298767"/>
    <lineage>
        <taxon>Bacteria</taxon>
        <taxon>Thermotogati</taxon>
        <taxon>Deinococcota</taxon>
        <taxon>Deinococci</taxon>
        <taxon>Deinococcales</taxon>
        <taxon>Deinococcaceae</taxon>
        <taxon>Deinococcus</taxon>
    </lineage>
</organism>
<dbReference type="Proteomes" id="UP001595748">
    <property type="component" value="Unassembled WGS sequence"/>
</dbReference>
<feature type="transmembrane region" description="Helical" evidence="1">
    <location>
        <begin position="97"/>
        <end position="123"/>
    </location>
</feature>
<dbReference type="Pfam" id="PF07331">
    <property type="entry name" value="TctB"/>
    <property type="match status" value="1"/>
</dbReference>
<accession>A0ABV8A0N1</accession>
<evidence type="ECO:0000313" key="4">
    <source>
        <dbReference type="Proteomes" id="UP001595748"/>
    </source>
</evidence>
<evidence type="ECO:0000313" key="3">
    <source>
        <dbReference type="EMBL" id="MFC3859248.1"/>
    </source>
</evidence>
<dbReference type="EMBL" id="JBHRZF010000005">
    <property type="protein sequence ID" value="MFC3859248.1"/>
    <property type="molecule type" value="Genomic_DNA"/>
</dbReference>
<feature type="transmembrane region" description="Helical" evidence="1">
    <location>
        <begin position="51"/>
        <end position="72"/>
    </location>
</feature>
<keyword evidence="4" id="KW-1185">Reference proteome</keyword>
<feature type="transmembrane region" description="Helical" evidence="1">
    <location>
        <begin position="135"/>
        <end position="153"/>
    </location>
</feature>
<gene>
    <name evidence="3" type="ORF">ACFOPQ_00485</name>
</gene>
<proteinExistence type="predicted"/>
<name>A0ABV8A0N1_9DEIO</name>